<keyword evidence="2" id="KW-1185">Reference proteome</keyword>
<protein>
    <submittedName>
        <fullName evidence="1">Uncharacterized protein</fullName>
    </submittedName>
</protein>
<dbReference type="EMBL" id="JAIZAY010000297">
    <property type="protein sequence ID" value="KAJ8018541.1"/>
    <property type="molecule type" value="Genomic_DNA"/>
</dbReference>
<evidence type="ECO:0000313" key="2">
    <source>
        <dbReference type="Proteomes" id="UP001152320"/>
    </source>
</evidence>
<organism evidence="1 2">
    <name type="scientific">Holothuria leucospilota</name>
    <name type="common">Black long sea cucumber</name>
    <name type="synonym">Mertensiothuria leucospilota</name>
    <dbReference type="NCBI Taxonomy" id="206669"/>
    <lineage>
        <taxon>Eukaryota</taxon>
        <taxon>Metazoa</taxon>
        <taxon>Echinodermata</taxon>
        <taxon>Eleutherozoa</taxon>
        <taxon>Echinozoa</taxon>
        <taxon>Holothuroidea</taxon>
        <taxon>Aspidochirotacea</taxon>
        <taxon>Aspidochirotida</taxon>
        <taxon>Holothuriidae</taxon>
        <taxon>Holothuria</taxon>
    </lineage>
</organism>
<dbReference type="AlphaFoldDB" id="A0A9Q0YH02"/>
<evidence type="ECO:0000313" key="1">
    <source>
        <dbReference type="EMBL" id="KAJ8018541.1"/>
    </source>
</evidence>
<sequence length="217" mass="23213">MSLPSPVGYPGTRQEVTFGCPGTSSGLGSAKALLTTGIKKRKITCQYASLNEGKRSNAAGHSDENMMANVTNKDNAVEIGAGMNRGEGSQTASHSDESMMANDTRDEGAAVEIGAGVNGGKIPKHSPLQSHQDTLWSGQNSARIPQERVNETIDNCYLPQQTNVAIAEVLQPCFHQVYFLIQVDSVPVRALKEARSETTHVTSSAYWRHLTSAPPGM</sequence>
<proteinExistence type="predicted"/>
<gene>
    <name evidence="1" type="ORF">HOLleu_43405</name>
</gene>
<name>A0A9Q0YH02_HOLLE</name>
<comment type="caution">
    <text evidence="1">The sequence shown here is derived from an EMBL/GenBank/DDBJ whole genome shotgun (WGS) entry which is preliminary data.</text>
</comment>
<dbReference type="Proteomes" id="UP001152320">
    <property type="component" value="Unassembled WGS sequence"/>
</dbReference>
<reference evidence="1" key="1">
    <citation type="submission" date="2021-10" db="EMBL/GenBank/DDBJ databases">
        <title>Tropical sea cucumber genome reveals ecological adaptation and Cuvierian tubules defense mechanism.</title>
        <authorList>
            <person name="Chen T."/>
        </authorList>
    </citation>
    <scope>NUCLEOTIDE SEQUENCE</scope>
    <source>
        <strain evidence="1">Nanhai2018</strain>
        <tissue evidence="1">Muscle</tissue>
    </source>
</reference>
<accession>A0A9Q0YH02</accession>